<evidence type="ECO:0000259" key="5">
    <source>
        <dbReference type="PROSITE" id="PS51379"/>
    </source>
</evidence>
<feature type="domain" description="Flavodoxin-like" evidence="4">
    <location>
        <begin position="3"/>
        <end position="151"/>
    </location>
</feature>
<dbReference type="GO" id="GO:0010181">
    <property type="term" value="F:FMN binding"/>
    <property type="evidence" value="ECO:0007669"/>
    <property type="project" value="InterPro"/>
</dbReference>
<dbReference type="AlphaFoldDB" id="A0AAU8A7X9"/>
<reference evidence="6" key="1">
    <citation type="submission" date="2023-02" db="EMBL/GenBank/DDBJ databases">
        <title>Gut commensal Christensenella minuta modulates host metabolism via a new class of secondary bile acids.</title>
        <authorList>
            <person name="Liu C."/>
        </authorList>
    </citation>
    <scope>NUCLEOTIDE SEQUENCE</scope>
    <source>
        <strain evidence="6">CA70</strain>
    </source>
</reference>
<dbReference type="InterPro" id="IPR047964">
    <property type="entry name" value="EFR1-like"/>
</dbReference>
<keyword evidence="2" id="KW-0408">Iron</keyword>
<keyword evidence="3" id="KW-0411">Iron-sulfur</keyword>
<accession>A0AAU8A7X9</accession>
<dbReference type="EMBL" id="CP117826">
    <property type="protein sequence ID" value="XCC62297.1"/>
    <property type="molecule type" value="Genomic_DNA"/>
</dbReference>
<dbReference type="PROSITE" id="PS00198">
    <property type="entry name" value="4FE4S_FER_1"/>
    <property type="match status" value="2"/>
</dbReference>
<proteinExistence type="predicted"/>
<dbReference type="InterPro" id="IPR017900">
    <property type="entry name" value="4Fe4S_Fe_S_CS"/>
</dbReference>
<dbReference type="GO" id="GO:0016651">
    <property type="term" value="F:oxidoreductase activity, acting on NAD(P)H"/>
    <property type="evidence" value="ECO:0007669"/>
    <property type="project" value="UniProtKB-ARBA"/>
</dbReference>
<dbReference type="PROSITE" id="PS51379">
    <property type="entry name" value="4FE4S_FER_2"/>
    <property type="match status" value="2"/>
</dbReference>
<dbReference type="InterPro" id="IPR017896">
    <property type="entry name" value="4Fe4S_Fe-S-bd"/>
</dbReference>
<feature type="domain" description="4Fe-4S ferredoxin-type" evidence="5">
    <location>
        <begin position="187"/>
        <end position="217"/>
    </location>
</feature>
<dbReference type="InterPro" id="IPR029039">
    <property type="entry name" value="Flavoprotein-like_sf"/>
</dbReference>
<organism evidence="6">
    <name type="scientific">Christensenella massiliensis</name>
    <dbReference type="NCBI Taxonomy" id="1805714"/>
    <lineage>
        <taxon>Bacteria</taxon>
        <taxon>Bacillati</taxon>
        <taxon>Bacillota</taxon>
        <taxon>Clostridia</taxon>
        <taxon>Christensenellales</taxon>
        <taxon>Christensenellaceae</taxon>
        <taxon>Christensenella</taxon>
    </lineage>
</organism>
<gene>
    <name evidence="6" type="ORF">PUP29_12325</name>
</gene>
<evidence type="ECO:0000259" key="4">
    <source>
        <dbReference type="PROSITE" id="PS50902"/>
    </source>
</evidence>
<evidence type="ECO:0000313" key="6">
    <source>
        <dbReference type="EMBL" id="XCC62297.1"/>
    </source>
</evidence>
<sequence>MKIWAVYFSATGTTKKIVAAVAQALCRRLQAEERAFDFTLPAARCGWPEFAEEDIILFGVPVYAGRVPNVLLRYLDTLSGNGALAVPIVVYGNRDFDDALIELRDILRNNGFMPIAGAAFIGEHAFSRRLAKGRPDEKDIECAKRFADGIFEKLKQETFLGPKLPGMPFPYRGYYQPRGEKGMIDIRRVKPRTGSSCNGCGLCADVCPMGSIRHENIRECTGICIKCGACVKKCPAGAKYFDEPGYLEHLRQLEEGLTRRREPELFL</sequence>
<feature type="domain" description="4Fe-4S ferredoxin-type" evidence="5">
    <location>
        <begin position="224"/>
        <end position="244"/>
    </location>
</feature>
<dbReference type="RefSeq" id="WP_353423486.1">
    <property type="nucleotide sequence ID" value="NZ_CP117826.1"/>
</dbReference>
<evidence type="ECO:0000256" key="3">
    <source>
        <dbReference type="ARBA" id="ARBA00023014"/>
    </source>
</evidence>
<dbReference type="PANTHER" id="PTHR43122">
    <property type="entry name" value="FERREDOXIN SUBUNIT OF PYRUVATE:FLAVODOXIN OXIDOREDUCTASE-RELATED"/>
    <property type="match status" value="1"/>
</dbReference>
<dbReference type="GO" id="GO:0046872">
    <property type="term" value="F:metal ion binding"/>
    <property type="evidence" value="ECO:0007669"/>
    <property type="project" value="UniProtKB-KW"/>
</dbReference>
<evidence type="ECO:0000256" key="2">
    <source>
        <dbReference type="ARBA" id="ARBA00023004"/>
    </source>
</evidence>
<dbReference type="Gene3D" id="3.30.70.20">
    <property type="match status" value="1"/>
</dbReference>
<dbReference type="PANTHER" id="PTHR43122:SF1">
    <property type="entry name" value="IRON-SULFUR-BINDING PROTEIN"/>
    <property type="match status" value="1"/>
</dbReference>
<dbReference type="Gene3D" id="3.40.50.360">
    <property type="match status" value="1"/>
</dbReference>
<keyword evidence="1" id="KW-0479">Metal-binding</keyword>
<dbReference type="Pfam" id="PF00037">
    <property type="entry name" value="Fer4"/>
    <property type="match status" value="2"/>
</dbReference>
<dbReference type="InterPro" id="IPR008254">
    <property type="entry name" value="Flavodoxin/NO_synth"/>
</dbReference>
<dbReference type="NCBIfam" id="NF038196">
    <property type="entry name" value="ferrodoxin_EFR1"/>
    <property type="match status" value="1"/>
</dbReference>
<evidence type="ECO:0000256" key="1">
    <source>
        <dbReference type="ARBA" id="ARBA00022723"/>
    </source>
</evidence>
<name>A0AAU8A7X9_9FIRM</name>
<dbReference type="PROSITE" id="PS50902">
    <property type="entry name" value="FLAVODOXIN_LIKE"/>
    <property type="match status" value="1"/>
</dbReference>
<dbReference type="SUPFAM" id="SSF52218">
    <property type="entry name" value="Flavoproteins"/>
    <property type="match status" value="1"/>
</dbReference>
<dbReference type="GO" id="GO:0051536">
    <property type="term" value="F:iron-sulfur cluster binding"/>
    <property type="evidence" value="ECO:0007669"/>
    <property type="project" value="UniProtKB-KW"/>
</dbReference>
<protein>
    <submittedName>
        <fullName evidence="6">EFR1 family ferrodoxin</fullName>
    </submittedName>
</protein>
<dbReference type="SUPFAM" id="SSF54862">
    <property type="entry name" value="4Fe-4S ferredoxins"/>
    <property type="match status" value="1"/>
</dbReference>